<reference evidence="2 3" key="1">
    <citation type="journal article" date="2021" name="Plant Biotechnol. J.">
        <title>Multi-omics assisted identification of the key and species-specific regulatory components of drought-tolerant mechanisms in Gossypium stocksii.</title>
        <authorList>
            <person name="Yu D."/>
            <person name="Ke L."/>
            <person name="Zhang D."/>
            <person name="Wu Y."/>
            <person name="Sun Y."/>
            <person name="Mei J."/>
            <person name="Sun J."/>
            <person name="Sun Y."/>
        </authorList>
    </citation>
    <scope>NUCLEOTIDE SEQUENCE [LARGE SCALE GENOMIC DNA]</scope>
    <source>
        <strain evidence="3">cv. E1</strain>
        <tissue evidence="2">Leaf</tissue>
    </source>
</reference>
<evidence type="ECO:0000256" key="1">
    <source>
        <dbReference type="SAM" id="MobiDB-lite"/>
    </source>
</evidence>
<feature type="compositionally biased region" description="Polar residues" evidence="1">
    <location>
        <begin position="38"/>
        <end position="47"/>
    </location>
</feature>
<evidence type="ECO:0000313" key="2">
    <source>
        <dbReference type="EMBL" id="KAH1066698.1"/>
    </source>
</evidence>
<sequence length="62" mass="7283">MEQDKLFMEKKEWIHDLKLQLSRPRHRKTMGELGSAQEEATFNSQQVRAADLKPKPGDFIEN</sequence>
<comment type="caution">
    <text evidence="2">The sequence shown here is derived from an EMBL/GenBank/DDBJ whole genome shotgun (WGS) entry which is preliminary data.</text>
</comment>
<dbReference type="Proteomes" id="UP000828251">
    <property type="component" value="Unassembled WGS sequence"/>
</dbReference>
<dbReference type="OrthoDB" id="10424530at2759"/>
<dbReference type="AlphaFoldDB" id="A0A9D3ZV22"/>
<keyword evidence="3" id="KW-1185">Reference proteome</keyword>
<protein>
    <submittedName>
        <fullName evidence="2">Uncharacterized protein</fullName>
    </submittedName>
</protein>
<organism evidence="2 3">
    <name type="scientific">Gossypium stocksii</name>
    <dbReference type="NCBI Taxonomy" id="47602"/>
    <lineage>
        <taxon>Eukaryota</taxon>
        <taxon>Viridiplantae</taxon>
        <taxon>Streptophyta</taxon>
        <taxon>Embryophyta</taxon>
        <taxon>Tracheophyta</taxon>
        <taxon>Spermatophyta</taxon>
        <taxon>Magnoliopsida</taxon>
        <taxon>eudicotyledons</taxon>
        <taxon>Gunneridae</taxon>
        <taxon>Pentapetalae</taxon>
        <taxon>rosids</taxon>
        <taxon>malvids</taxon>
        <taxon>Malvales</taxon>
        <taxon>Malvaceae</taxon>
        <taxon>Malvoideae</taxon>
        <taxon>Gossypium</taxon>
    </lineage>
</organism>
<accession>A0A9D3ZV22</accession>
<evidence type="ECO:0000313" key="3">
    <source>
        <dbReference type="Proteomes" id="UP000828251"/>
    </source>
</evidence>
<dbReference type="EMBL" id="JAIQCV010000009">
    <property type="protein sequence ID" value="KAH1066698.1"/>
    <property type="molecule type" value="Genomic_DNA"/>
</dbReference>
<feature type="compositionally biased region" description="Basic and acidic residues" evidence="1">
    <location>
        <begin position="50"/>
        <end position="62"/>
    </location>
</feature>
<name>A0A9D3ZV22_9ROSI</name>
<proteinExistence type="predicted"/>
<gene>
    <name evidence="2" type="ORF">J1N35_031685</name>
</gene>
<feature type="region of interest" description="Disordered" evidence="1">
    <location>
        <begin position="26"/>
        <end position="62"/>
    </location>
</feature>